<sequence length="160" mass="17142">MFPTSSIEDPPLEGAAPPAAPAGPASAPAASAGPTAITNVATTAAAAAPPPAPGPIAAAPAAIALAAVGPPHTWPAPARSVVGMSPRNDVRQCTRCKHWKKQWQFTHEVHATGTKQCEDCRRRARLIANRNREQREHEREERYRQQAEMHLQRIRESSGL</sequence>
<keyword evidence="3" id="KW-1185">Reference proteome</keyword>
<organism evidence="2 3">
    <name type="scientific">Penicillium malachiteum</name>
    <dbReference type="NCBI Taxonomy" id="1324776"/>
    <lineage>
        <taxon>Eukaryota</taxon>
        <taxon>Fungi</taxon>
        <taxon>Dikarya</taxon>
        <taxon>Ascomycota</taxon>
        <taxon>Pezizomycotina</taxon>
        <taxon>Eurotiomycetes</taxon>
        <taxon>Eurotiomycetidae</taxon>
        <taxon>Eurotiales</taxon>
        <taxon>Aspergillaceae</taxon>
        <taxon>Penicillium</taxon>
    </lineage>
</organism>
<reference evidence="2" key="1">
    <citation type="journal article" date="2023" name="IMA Fungus">
        <title>Comparative genomic study of the Penicillium genus elucidates a diverse pangenome and 15 lateral gene transfer events.</title>
        <authorList>
            <person name="Petersen C."/>
            <person name="Sorensen T."/>
            <person name="Nielsen M.R."/>
            <person name="Sondergaard T.E."/>
            <person name="Sorensen J.L."/>
            <person name="Fitzpatrick D.A."/>
            <person name="Frisvad J.C."/>
            <person name="Nielsen K.L."/>
        </authorList>
    </citation>
    <scope>NUCLEOTIDE SEQUENCE</scope>
    <source>
        <strain evidence="2">IBT 17514</strain>
    </source>
</reference>
<evidence type="ECO:0000256" key="1">
    <source>
        <dbReference type="SAM" id="MobiDB-lite"/>
    </source>
</evidence>
<dbReference type="Proteomes" id="UP001215712">
    <property type="component" value="Unassembled WGS sequence"/>
</dbReference>
<reference evidence="2" key="2">
    <citation type="submission" date="2023-01" db="EMBL/GenBank/DDBJ databases">
        <authorList>
            <person name="Petersen C."/>
        </authorList>
    </citation>
    <scope>NUCLEOTIDE SEQUENCE</scope>
    <source>
        <strain evidence="2">IBT 17514</strain>
    </source>
</reference>
<feature type="region of interest" description="Disordered" evidence="1">
    <location>
        <begin position="128"/>
        <end position="160"/>
    </location>
</feature>
<dbReference type="EMBL" id="JAQJAN010000019">
    <property type="protein sequence ID" value="KAJ5709055.1"/>
    <property type="molecule type" value="Genomic_DNA"/>
</dbReference>
<comment type="caution">
    <text evidence="2">The sequence shown here is derived from an EMBL/GenBank/DDBJ whole genome shotgun (WGS) entry which is preliminary data.</text>
</comment>
<feature type="compositionally biased region" description="Basic and acidic residues" evidence="1">
    <location>
        <begin position="130"/>
        <end position="160"/>
    </location>
</feature>
<evidence type="ECO:0000313" key="2">
    <source>
        <dbReference type="EMBL" id="KAJ5709055.1"/>
    </source>
</evidence>
<dbReference type="AlphaFoldDB" id="A0AAD6MRG0"/>
<protein>
    <submittedName>
        <fullName evidence="2">Uncharacterized protein</fullName>
    </submittedName>
</protein>
<gene>
    <name evidence="2" type="ORF">N7493_010389</name>
</gene>
<accession>A0AAD6MRG0</accession>
<name>A0AAD6MRG0_9EURO</name>
<proteinExistence type="predicted"/>
<evidence type="ECO:0000313" key="3">
    <source>
        <dbReference type="Proteomes" id="UP001215712"/>
    </source>
</evidence>
<feature type="region of interest" description="Disordered" evidence="1">
    <location>
        <begin position="1"/>
        <end position="32"/>
    </location>
</feature>
<feature type="compositionally biased region" description="Low complexity" evidence="1">
    <location>
        <begin position="14"/>
        <end position="32"/>
    </location>
</feature>